<dbReference type="KEGG" id="cad:Curi_c14700"/>
<evidence type="ECO:0008006" key="3">
    <source>
        <dbReference type="Google" id="ProtNLM"/>
    </source>
</evidence>
<dbReference type="OrthoDB" id="9765386at2"/>
<dbReference type="AlphaFoldDB" id="K0B0P5"/>
<gene>
    <name evidence="1" type="ordered locus">Curi_c14700</name>
</gene>
<name>K0B0P5_GOTA9</name>
<sequence>MIAKLELRFAYERSNIKAYKEARFTRVQCKETIDNKACAKCKERHGSIYSIDKRPGLAHPRCRVTRFPVD</sequence>
<dbReference type="RefSeq" id="WP_014967617.1">
    <property type="nucleotide sequence ID" value="NC_018664.1"/>
</dbReference>
<dbReference type="HOGENOM" id="CLU_2750511_0_0_9"/>
<evidence type="ECO:0000313" key="1">
    <source>
        <dbReference type="EMBL" id="AFS78480.1"/>
    </source>
</evidence>
<organism evidence="1 2">
    <name type="scientific">Gottschalkia acidurici (strain ATCC 7906 / DSM 604 / BCRC 14475 / CIP 104303 / KCTC 5404 / NCIMB 10678 / 9a)</name>
    <name type="common">Clostridium acidurici</name>
    <dbReference type="NCBI Taxonomy" id="1128398"/>
    <lineage>
        <taxon>Bacteria</taxon>
        <taxon>Bacillati</taxon>
        <taxon>Bacillota</taxon>
        <taxon>Tissierellia</taxon>
        <taxon>Tissierellales</taxon>
        <taxon>Gottschalkiaceae</taxon>
        <taxon>Gottschalkia</taxon>
    </lineage>
</organism>
<dbReference type="EMBL" id="CP003326">
    <property type="protein sequence ID" value="AFS78480.1"/>
    <property type="molecule type" value="Genomic_DNA"/>
</dbReference>
<protein>
    <recommendedName>
        <fullName evidence="3">Phage head morphogenesis domain-containing protein</fullName>
    </recommendedName>
</protein>
<evidence type="ECO:0000313" key="2">
    <source>
        <dbReference type="Proteomes" id="UP000006094"/>
    </source>
</evidence>
<reference evidence="1 2" key="1">
    <citation type="journal article" date="2012" name="PLoS ONE">
        <title>The purine-utilizing bacterium Clostridium acidurici 9a: a genome-guided metabolic reconsideration.</title>
        <authorList>
            <person name="Hartwich K."/>
            <person name="Poehlein A."/>
            <person name="Daniel R."/>
        </authorList>
    </citation>
    <scope>NUCLEOTIDE SEQUENCE [LARGE SCALE GENOMIC DNA]</scope>
    <source>
        <strain evidence="2">ATCC 7906 / DSM 604 / BCRC 14475 / CIP 104303 / KCTC 5404 / NCIMB 10678 / 9a</strain>
    </source>
</reference>
<proteinExistence type="predicted"/>
<keyword evidence="2" id="KW-1185">Reference proteome</keyword>
<dbReference type="Proteomes" id="UP000006094">
    <property type="component" value="Chromosome"/>
</dbReference>
<accession>K0B0P5</accession>